<dbReference type="PANTHER" id="PTHR38050:SF2">
    <property type="entry name" value="FERULOYL ESTERASE C-RELATED"/>
    <property type="match status" value="1"/>
</dbReference>
<dbReference type="GO" id="GO:0030600">
    <property type="term" value="F:feruloyl esterase activity"/>
    <property type="evidence" value="ECO:0007669"/>
    <property type="project" value="InterPro"/>
</dbReference>
<keyword evidence="2" id="KW-0964">Secreted</keyword>
<evidence type="ECO:0000256" key="1">
    <source>
        <dbReference type="ARBA" id="ARBA00004613"/>
    </source>
</evidence>
<evidence type="ECO:0000256" key="6">
    <source>
        <dbReference type="ARBA" id="ARBA00023277"/>
    </source>
</evidence>
<dbReference type="Proteomes" id="UP000305848">
    <property type="component" value="Unassembled WGS sequence"/>
</dbReference>
<dbReference type="AlphaFoldDB" id="A0A4U3L967"/>
<dbReference type="SUPFAM" id="SSF53474">
    <property type="entry name" value="alpha/beta-Hydrolases"/>
    <property type="match status" value="1"/>
</dbReference>
<evidence type="ECO:0000256" key="2">
    <source>
        <dbReference type="ARBA" id="ARBA00022525"/>
    </source>
</evidence>
<keyword evidence="5" id="KW-0378">Hydrolase</keyword>
<dbReference type="InterPro" id="IPR029058">
    <property type="entry name" value="AB_hydrolase_fold"/>
</dbReference>
<keyword evidence="8" id="KW-1133">Transmembrane helix</keyword>
<dbReference type="OrthoDB" id="699118at2"/>
<organism evidence="9 10">
    <name type="scientific">Ilyomonas limi</name>
    <dbReference type="NCBI Taxonomy" id="2575867"/>
    <lineage>
        <taxon>Bacteria</taxon>
        <taxon>Pseudomonadati</taxon>
        <taxon>Bacteroidota</taxon>
        <taxon>Chitinophagia</taxon>
        <taxon>Chitinophagales</taxon>
        <taxon>Chitinophagaceae</taxon>
        <taxon>Ilyomonas</taxon>
    </lineage>
</organism>
<protein>
    <recommendedName>
        <fullName evidence="11">PKD/Chitinase domain-containing protein</fullName>
    </recommendedName>
</protein>
<dbReference type="GO" id="GO:0045493">
    <property type="term" value="P:xylan catabolic process"/>
    <property type="evidence" value="ECO:0007669"/>
    <property type="project" value="UniProtKB-KW"/>
</dbReference>
<accession>A0A4U3L967</accession>
<evidence type="ECO:0000256" key="5">
    <source>
        <dbReference type="ARBA" id="ARBA00022801"/>
    </source>
</evidence>
<dbReference type="Pfam" id="PF22352">
    <property type="entry name" value="K319L-like_PKD"/>
    <property type="match status" value="1"/>
</dbReference>
<dbReference type="PANTHER" id="PTHR38050">
    <property type="match status" value="1"/>
</dbReference>
<feature type="transmembrane region" description="Helical" evidence="8">
    <location>
        <begin position="44"/>
        <end position="61"/>
    </location>
</feature>
<comment type="subcellular location">
    <subcellularLocation>
        <location evidence="1">Secreted</location>
    </subcellularLocation>
</comment>
<keyword evidence="8" id="KW-0812">Transmembrane</keyword>
<dbReference type="RefSeq" id="WP_137259862.1">
    <property type="nucleotide sequence ID" value="NZ_SZQL01000001.1"/>
</dbReference>
<sequence length="422" mass="44593">MSTQIRVIKELSVSAPGLMCSITDEPQVVEPASTTAPFKKGNAVSRYFFFAVMIATLFLASCQKEQLANPVLNSTASDDLSAAVRSDMPPKVDAGGVKRIVAPANSAILSGRASDNEGPVTIKWTQTGGNSIATIADPTSITTNVSGLTSGIYTFVLTATDAKGVSRSDSTYVSVLQKMTWTVEGTTREALVHLPTGGSGAAPVMFAFHGHGGTDLGFAERAFEVNWPEAIVVYPQGLPTTSPGDKTGKGNGWQHSVGEVNGRTGIADQDLKFFDAMLATVNNTYHGDAQLVFVHGWSNGGEFVYDVLWTARGDKLTALAPAAATVGTINGKKPLPVMHVAGTEDNKVRFNNQQQSVDKDRTVNICSSTGTPWAKGTGGLAGTEYASSINNQVVSLQYKGGHSYPFTVPPYIVQFFKEVAGM</sequence>
<evidence type="ECO:0000313" key="9">
    <source>
        <dbReference type="EMBL" id="TKK71622.1"/>
    </source>
</evidence>
<evidence type="ECO:0000256" key="3">
    <source>
        <dbReference type="ARBA" id="ARBA00022651"/>
    </source>
</evidence>
<keyword evidence="7" id="KW-0624">Polysaccharide degradation</keyword>
<dbReference type="InterPro" id="IPR013783">
    <property type="entry name" value="Ig-like_fold"/>
</dbReference>
<gene>
    <name evidence="9" type="ORF">FC093_00945</name>
</gene>
<dbReference type="InterPro" id="IPR035986">
    <property type="entry name" value="PKD_dom_sf"/>
</dbReference>
<evidence type="ECO:0008006" key="11">
    <source>
        <dbReference type="Google" id="ProtNLM"/>
    </source>
</evidence>
<proteinExistence type="predicted"/>
<keyword evidence="4" id="KW-0732">Signal</keyword>
<evidence type="ECO:0000313" key="10">
    <source>
        <dbReference type="Proteomes" id="UP000305848"/>
    </source>
</evidence>
<comment type="caution">
    <text evidence="9">The sequence shown here is derived from an EMBL/GenBank/DDBJ whole genome shotgun (WGS) entry which is preliminary data.</text>
</comment>
<dbReference type="SUPFAM" id="SSF49299">
    <property type="entry name" value="PKD domain"/>
    <property type="match status" value="1"/>
</dbReference>
<dbReference type="InterPro" id="IPR043595">
    <property type="entry name" value="FaeB/C/D"/>
</dbReference>
<reference evidence="9 10" key="1">
    <citation type="submission" date="2019-05" db="EMBL/GenBank/DDBJ databases">
        <title>Panacibacter sp. strain 17mud1-8 Genome sequencing and assembly.</title>
        <authorList>
            <person name="Chhetri G."/>
        </authorList>
    </citation>
    <scope>NUCLEOTIDE SEQUENCE [LARGE SCALE GENOMIC DNA]</scope>
    <source>
        <strain evidence="9 10">17mud1-8</strain>
    </source>
</reference>
<keyword evidence="10" id="KW-1185">Reference proteome</keyword>
<keyword evidence="8" id="KW-0472">Membrane</keyword>
<evidence type="ECO:0000256" key="4">
    <source>
        <dbReference type="ARBA" id="ARBA00022729"/>
    </source>
</evidence>
<evidence type="ECO:0000256" key="7">
    <source>
        <dbReference type="ARBA" id="ARBA00023326"/>
    </source>
</evidence>
<dbReference type="Gene3D" id="2.60.40.10">
    <property type="entry name" value="Immunoglobulins"/>
    <property type="match status" value="1"/>
</dbReference>
<keyword evidence="3" id="KW-0858">Xylan degradation</keyword>
<dbReference type="EMBL" id="SZQL01000001">
    <property type="protein sequence ID" value="TKK71622.1"/>
    <property type="molecule type" value="Genomic_DNA"/>
</dbReference>
<dbReference type="Gene3D" id="3.40.50.1820">
    <property type="entry name" value="alpha/beta hydrolase"/>
    <property type="match status" value="1"/>
</dbReference>
<dbReference type="GO" id="GO:0005576">
    <property type="term" value="C:extracellular region"/>
    <property type="evidence" value="ECO:0007669"/>
    <property type="project" value="UniProtKB-SubCell"/>
</dbReference>
<keyword evidence="6" id="KW-0119">Carbohydrate metabolism</keyword>
<name>A0A4U3L967_9BACT</name>
<evidence type="ECO:0000256" key="8">
    <source>
        <dbReference type="SAM" id="Phobius"/>
    </source>
</evidence>